<gene>
    <name evidence="2" type="ORF">EV356DRAFT_498549</name>
</gene>
<keyword evidence="1" id="KW-0472">Membrane</keyword>
<organism evidence="2 3">
    <name type="scientific">Viridothelium virens</name>
    <name type="common">Speckled blister lichen</name>
    <name type="synonym">Trypethelium virens</name>
    <dbReference type="NCBI Taxonomy" id="1048519"/>
    <lineage>
        <taxon>Eukaryota</taxon>
        <taxon>Fungi</taxon>
        <taxon>Dikarya</taxon>
        <taxon>Ascomycota</taxon>
        <taxon>Pezizomycotina</taxon>
        <taxon>Dothideomycetes</taxon>
        <taxon>Dothideomycetes incertae sedis</taxon>
        <taxon>Trypetheliales</taxon>
        <taxon>Trypetheliaceae</taxon>
        <taxon>Viridothelium</taxon>
    </lineage>
</organism>
<feature type="transmembrane region" description="Helical" evidence="1">
    <location>
        <begin position="54"/>
        <end position="77"/>
    </location>
</feature>
<keyword evidence="3" id="KW-1185">Reference proteome</keyword>
<dbReference type="AlphaFoldDB" id="A0A6A6HEM5"/>
<reference evidence="2" key="1">
    <citation type="journal article" date="2020" name="Stud. Mycol.">
        <title>101 Dothideomycetes genomes: a test case for predicting lifestyles and emergence of pathogens.</title>
        <authorList>
            <person name="Haridas S."/>
            <person name="Albert R."/>
            <person name="Binder M."/>
            <person name="Bloem J."/>
            <person name="Labutti K."/>
            <person name="Salamov A."/>
            <person name="Andreopoulos B."/>
            <person name="Baker S."/>
            <person name="Barry K."/>
            <person name="Bills G."/>
            <person name="Bluhm B."/>
            <person name="Cannon C."/>
            <person name="Castanera R."/>
            <person name="Culley D."/>
            <person name="Daum C."/>
            <person name="Ezra D."/>
            <person name="Gonzalez J."/>
            <person name="Henrissat B."/>
            <person name="Kuo A."/>
            <person name="Liang C."/>
            <person name="Lipzen A."/>
            <person name="Lutzoni F."/>
            <person name="Magnuson J."/>
            <person name="Mondo S."/>
            <person name="Nolan M."/>
            <person name="Ohm R."/>
            <person name="Pangilinan J."/>
            <person name="Park H.-J."/>
            <person name="Ramirez L."/>
            <person name="Alfaro M."/>
            <person name="Sun H."/>
            <person name="Tritt A."/>
            <person name="Yoshinaga Y."/>
            <person name="Zwiers L.-H."/>
            <person name="Turgeon B."/>
            <person name="Goodwin S."/>
            <person name="Spatafora J."/>
            <person name="Crous P."/>
            <person name="Grigoriev I."/>
        </authorList>
    </citation>
    <scope>NUCLEOTIDE SEQUENCE</scope>
    <source>
        <strain evidence="2">Tuck. ex Michener</strain>
    </source>
</reference>
<proteinExistence type="predicted"/>
<protein>
    <submittedName>
        <fullName evidence="2">Uncharacterized protein</fullName>
    </submittedName>
</protein>
<evidence type="ECO:0000256" key="1">
    <source>
        <dbReference type="SAM" id="Phobius"/>
    </source>
</evidence>
<keyword evidence="1" id="KW-0812">Transmembrane</keyword>
<dbReference type="Proteomes" id="UP000800092">
    <property type="component" value="Unassembled WGS sequence"/>
</dbReference>
<dbReference type="EMBL" id="ML991785">
    <property type="protein sequence ID" value="KAF2236487.1"/>
    <property type="molecule type" value="Genomic_DNA"/>
</dbReference>
<sequence>MSRLEGPSSLHRSTITLICPNVISISGQERSYKSGVAPRFFRCATRSSLSSFKFIVVSSSLPIAYFADLTLGSLLLVF</sequence>
<keyword evidence="1" id="KW-1133">Transmembrane helix</keyword>
<accession>A0A6A6HEM5</accession>
<name>A0A6A6HEM5_VIRVR</name>
<evidence type="ECO:0000313" key="2">
    <source>
        <dbReference type="EMBL" id="KAF2236487.1"/>
    </source>
</evidence>
<evidence type="ECO:0000313" key="3">
    <source>
        <dbReference type="Proteomes" id="UP000800092"/>
    </source>
</evidence>